<keyword evidence="2" id="KW-1185">Reference proteome</keyword>
<dbReference type="Proteomes" id="UP000025748">
    <property type="component" value="Unassembled WGS sequence"/>
</dbReference>
<sequence>MKDPAALFIARQFLVQPEDAVYVTNAAVYEWQKIIAPIVQVLVLGRTIDNL</sequence>
<proteinExistence type="predicted"/>
<organism evidence="1 2">
    <name type="scientific">Bordetella hinzii OH87 BAL007II</name>
    <dbReference type="NCBI Taxonomy" id="1331262"/>
    <lineage>
        <taxon>Bacteria</taxon>
        <taxon>Pseudomonadati</taxon>
        <taxon>Pseudomonadota</taxon>
        <taxon>Betaproteobacteria</taxon>
        <taxon>Burkholderiales</taxon>
        <taxon>Alcaligenaceae</taxon>
        <taxon>Bordetella</taxon>
    </lineage>
</organism>
<evidence type="ECO:0000313" key="1">
    <source>
        <dbReference type="EMBL" id="KCB21025.1"/>
    </source>
</evidence>
<dbReference type="EMBL" id="JHEM01000040">
    <property type="protein sequence ID" value="KCB21025.1"/>
    <property type="molecule type" value="Genomic_DNA"/>
</dbReference>
<accession>A0ABR4QUI3</accession>
<reference evidence="1 2" key="1">
    <citation type="submission" date="2014-03" db="EMBL/GenBank/DDBJ databases">
        <title>Genome sequence of Bordetella hinzii.</title>
        <authorList>
            <person name="Register K."/>
            <person name="Harvill E."/>
            <person name="Goodfield L.L."/>
            <person name="Ivanov Y.V."/>
            <person name="Meyer J.A."/>
            <person name="Muse S.J."/>
            <person name="Jacobs N."/>
            <person name="Bendor L."/>
            <person name="Smallridge W.E."/>
            <person name="Brinkac L.M."/>
            <person name="Sanka R."/>
            <person name="Kim M."/>
            <person name="Losada L."/>
        </authorList>
    </citation>
    <scope>NUCLEOTIDE SEQUENCE [LARGE SCALE GENOMIC DNA]</scope>
    <source>
        <strain evidence="1 2">OH87 BAL007II</strain>
    </source>
</reference>
<protein>
    <recommendedName>
        <fullName evidence="3">Capsular polysaccharide export protein</fullName>
    </recommendedName>
</protein>
<gene>
    <name evidence="1" type="ORF">L544_3913</name>
</gene>
<comment type="caution">
    <text evidence="1">The sequence shown here is derived from an EMBL/GenBank/DDBJ whole genome shotgun (WGS) entry which is preliminary data.</text>
</comment>
<name>A0ABR4QUI3_9BORD</name>
<evidence type="ECO:0000313" key="2">
    <source>
        <dbReference type="Proteomes" id="UP000025748"/>
    </source>
</evidence>
<evidence type="ECO:0008006" key="3">
    <source>
        <dbReference type="Google" id="ProtNLM"/>
    </source>
</evidence>